<dbReference type="RefSeq" id="WP_105213941.1">
    <property type="nucleotide sequence ID" value="NZ_CP027062.1"/>
</dbReference>
<comment type="similarity">
    <text evidence="4">Belongs to the PEP-utilizing enzyme family.</text>
</comment>
<evidence type="ECO:0000256" key="4">
    <source>
        <dbReference type="ARBA" id="ARBA00007837"/>
    </source>
</evidence>
<dbReference type="OrthoDB" id="1108665at2"/>
<organism evidence="16 17">
    <name type="scientific">Pukyongia salina</name>
    <dbReference type="NCBI Taxonomy" id="2094025"/>
    <lineage>
        <taxon>Bacteria</taxon>
        <taxon>Pseudomonadati</taxon>
        <taxon>Bacteroidota</taxon>
        <taxon>Flavobacteriia</taxon>
        <taxon>Flavobacteriales</taxon>
        <taxon>Flavobacteriaceae</taxon>
        <taxon>Pukyongia</taxon>
    </lineage>
</organism>
<keyword evidence="7" id="KW-0808">Transferase</keyword>
<evidence type="ECO:0000256" key="3">
    <source>
        <dbReference type="ARBA" id="ARBA00004742"/>
    </source>
</evidence>
<dbReference type="Gene3D" id="3.30.1490.20">
    <property type="entry name" value="ATP-grasp fold, A domain"/>
    <property type="match status" value="1"/>
</dbReference>
<accession>A0A2S0HU68</accession>
<keyword evidence="17" id="KW-1185">Reference proteome</keyword>
<evidence type="ECO:0000313" key="16">
    <source>
        <dbReference type="EMBL" id="AVI49713.1"/>
    </source>
</evidence>
<evidence type="ECO:0000256" key="14">
    <source>
        <dbReference type="ARBA" id="ARBA00047700"/>
    </source>
</evidence>
<sequence>MRRLPLLLLTLFIQQGICQHKSSSTTDFGNIRKMVDEFKTDPRGPYRDIRWFCTDGSIRMPKDPCPETIGPGVQHARYKETVESLGKTEHIYLGQILAYTEPNILWDGSANHSRLKQYQIGKYLASVDDGWVLRKGQFYRGAIQAEDEEAAGIKFYKWLLGKNEELTSNYFLIRQSMKDVPHSGDDNLAQAMRSQSKNISDGYTAFMDLRIKIHGQPAEADIKAVRSFREQHSNKASAGILKQIDVLINTMEEFYTPVKITSLLDGKKMLKGTPLGTSIERYIAQQSQETSPAELVSATASLLYEIRTGIVSENRPTARMYLLDISLKLEEIIFKRAPQWEPSTLKELLSKIYHLGMGTTGAGYIELWEWDQIKNTLNYNENKENITLGELIRVLNTARRQTEWSASMVKAIYGDEVNRYTEFEPLAYGFIDDRIRGSIALHLGKTVSELGDIVAQQSNITNSVLGIPEQSAVRGLNPGYAYGELVVVEGSADVVEVSSEKIYIFERPPSDLKPVAGIATVAEGNLVSHVQLLARNLGIPNAALSGDNLKSLKKYHGKMVFYAVTGNGNVLMKTEDDMTEAERSLFAKKVRKDDKIAVPIEKLVLSETSVLNMRDVDASDSGILCGPKAANLGQLKKMFPNNVVEGLVIPFGIFRDHMDQPMPGQNNTYWEFLNNMFSEAEAQRERNVPEAEVENFQLEKLAILREAIRKIKLKPEFVADIDSKFKTVLGRPMGELPVFLRSDTNMEDLKDFTGAGLNLTLFNVSDREKILNGIKDVWASPYTERSFKWRQKYLSNPENVFPSILVIPSVDVDYSGVLITKGISSGINNDLTVAFSRGAGGAVDGQSAESYLLRMDVTYELLAPAREASFNRLPVTGGTMKQTATFESRILSEKNMQQICELAEAIRDKIPKDTDTDYQGAYDVELGFKDDKLWLFQIRPFVENKKALSSDYLASISPVIDQSKKVSLSIKP</sequence>
<dbReference type="Pfam" id="PF01326">
    <property type="entry name" value="PPDK_N"/>
    <property type="match status" value="1"/>
</dbReference>
<dbReference type="PANTHER" id="PTHR43030:SF1">
    <property type="entry name" value="PHOSPHOENOLPYRUVATE SYNTHASE"/>
    <property type="match status" value="1"/>
</dbReference>
<protein>
    <recommendedName>
        <fullName evidence="6">Phosphoenolpyruvate synthase</fullName>
        <ecNumber evidence="5">2.7.9.2</ecNumber>
    </recommendedName>
    <alternativeName>
        <fullName evidence="13">Pyruvate, water dikinase</fullName>
    </alternativeName>
</protein>
<keyword evidence="10" id="KW-0418">Kinase</keyword>
<comment type="catalytic activity">
    <reaction evidence="14">
        <text>pyruvate + ATP + H2O = phosphoenolpyruvate + AMP + phosphate + 2 H(+)</text>
        <dbReference type="Rhea" id="RHEA:11364"/>
        <dbReference type="ChEBI" id="CHEBI:15361"/>
        <dbReference type="ChEBI" id="CHEBI:15377"/>
        <dbReference type="ChEBI" id="CHEBI:15378"/>
        <dbReference type="ChEBI" id="CHEBI:30616"/>
        <dbReference type="ChEBI" id="CHEBI:43474"/>
        <dbReference type="ChEBI" id="CHEBI:58702"/>
        <dbReference type="ChEBI" id="CHEBI:456215"/>
        <dbReference type="EC" id="2.7.9.2"/>
    </reaction>
</comment>
<comment type="pathway">
    <text evidence="3">Carbohydrate biosynthesis; gluconeogenesis.</text>
</comment>
<dbReference type="KEGG" id="aue:C5O00_00440"/>
<evidence type="ECO:0000256" key="13">
    <source>
        <dbReference type="ARBA" id="ARBA00033470"/>
    </source>
</evidence>
<evidence type="ECO:0000256" key="2">
    <source>
        <dbReference type="ARBA" id="ARBA00002988"/>
    </source>
</evidence>
<evidence type="ECO:0000256" key="1">
    <source>
        <dbReference type="ARBA" id="ARBA00001946"/>
    </source>
</evidence>
<evidence type="ECO:0000313" key="17">
    <source>
        <dbReference type="Proteomes" id="UP000238442"/>
    </source>
</evidence>
<evidence type="ECO:0000259" key="15">
    <source>
        <dbReference type="Pfam" id="PF01326"/>
    </source>
</evidence>
<proteinExistence type="inferred from homology"/>
<name>A0A2S0HU68_9FLAO</name>
<dbReference type="AlphaFoldDB" id="A0A2S0HU68"/>
<dbReference type="GO" id="GO:0046872">
    <property type="term" value="F:metal ion binding"/>
    <property type="evidence" value="ECO:0007669"/>
    <property type="project" value="UniProtKB-KW"/>
</dbReference>
<evidence type="ECO:0000256" key="5">
    <source>
        <dbReference type="ARBA" id="ARBA00011996"/>
    </source>
</evidence>
<dbReference type="EC" id="2.7.9.2" evidence="5"/>
<dbReference type="GO" id="GO:0008986">
    <property type="term" value="F:pyruvate, water dikinase activity"/>
    <property type="evidence" value="ECO:0007669"/>
    <property type="project" value="UniProtKB-EC"/>
</dbReference>
<evidence type="ECO:0000256" key="8">
    <source>
        <dbReference type="ARBA" id="ARBA00022723"/>
    </source>
</evidence>
<evidence type="ECO:0000256" key="7">
    <source>
        <dbReference type="ARBA" id="ARBA00022679"/>
    </source>
</evidence>
<gene>
    <name evidence="16" type="ORF">C5O00_00440</name>
</gene>
<dbReference type="InterPro" id="IPR002192">
    <property type="entry name" value="PPDK_AMP/ATP-bd"/>
</dbReference>
<keyword evidence="16" id="KW-0670">Pyruvate</keyword>
<dbReference type="Gene3D" id="3.30.470.20">
    <property type="entry name" value="ATP-grasp fold, B domain"/>
    <property type="match status" value="1"/>
</dbReference>
<comment type="function">
    <text evidence="2">Catalyzes the phosphorylation of pyruvate to phosphoenolpyruvate.</text>
</comment>
<comment type="cofactor">
    <cofactor evidence="1">
        <name>Mg(2+)</name>
        <dbReference type="ChEBI" id="CHEBI:18420"/>
    </cofactor>
</comment>
<dbReference type="Proteomes" id="UP000238442">
    <property type="component" value="Chromosome"/>
</dbReference>
<evidence type="ECO:0000256" key="11">
    <source>
        <dbReference type="ARBA" id="ARBA00022840"/>
    </source>
</evidence>
<dbReference type="GO" id="GO:0005524">
    <property type="term" value="F:ATP binding"/>
    <property type="evidence" value="ECO:0007669"/>
    <property type="project" value="UniProtKB-KW"/>
</dbReference>
<keyword evidence="12" id="KW-0460">Magnesium</keyword>
<keyword evidence="8" id="KW-0479">Metal-binding</keyword>
<dbReference type="PANTHER" id="PTHR43030">
    <property type="entry name" value="PHOSPHOENOLPYRUVATE SYNTHASE"/>
    <property type="match status" value="1"/>
</dbReference>
<evidence type="ECO:0000256" key="9">
    <source>
        <dbReference type="ARBA" id="ARBA00022741"/>
    </source>
</evidence>
<feature type="domain" description="Pyruvate phosphate dikinase AMP/ATP-binding" evidence="15">
    <location>
        <begin position="625"/>
        <end position="947"/>
    </location>
</feature>
<dbReference type="SUPFAM" id="SSF56059">
    <property type="entry name" value="Glutathione synthetase ATP-binding domain-like"/>
    <property type="match status" value="1"/>
</dbReference>
<evidence type="ECO:0000256" key="12">
    <source>
        <dbReference type="ARBA" id="ARBA00022842"/>
    </source>
</evidence>
<reference evidence="16 17" key="1">
    <citation type="submission" date="2018-02" db="EMBL/GenBank/DDBJ databases">
        <title>Genomic analysis of the strain RR4-38 isolated from a seawater recirculating aquaculture system.</title>
        <authorList>
            <person name="Kim Y.-S."/>
            <person name="Jang Y.H."/>
            <person name="Kim K.-H."/>
        </authorList>
    </citation>
    <scope>NUCLEOTIDE SEQUENCE [LARGE SCALE GENOMIC DNA]</scope>
    <source>
        <strain evidence="16 17">RR4-38</strain>
    </source>
</reference>
<keyword evidence="9" id="KW-0547">Nucleotide-binding</keyword>
<dbReference type="InterPro" id="IPR013815">
    <property type="entry name" value="ATP_grasp_subdomain_1"/>
</dbReference>
<dbReference type="EMBL" id="CP027062">
    <property type="protein sequence ID" value="AVI49713.1"/>
    <property type="molecule type" value="Genomic_DNA"/>
</dbReference>
<evidence type="ECO:0000256" key="10">
    <source>
        <dbReference type="ARBA" id="ARBA00022777"/>
    </source>
</evidence>
<keyword evidence="11" id="KW-0067">ATP-binding</keyword>
<dbReference type="InterPro" id="IPR006319">
    <property type="entry name" value="PEP_synth"/>
</dbReference>
<evidence type="ECO:0000256" key="6">
    <source>
        <dbReference type="ARBA" id="ARBA00021623"/>
    </source>
</evidence>